<proteinExistence type="predicted"/>
<evidence type="ECO:0000313" key="3">
    <source>
        <dbReference type="EMBL" id="KFK22711.1"/>
    </source>
</evidence>
<dbReference type="Gramene" id="KFK22711">
    <property type="protein sequence ID" value="KFK22711"/>
    <property type="gene ID" value="AALP_AAs74477U000100"/>
</dbReference>
<accession>A0A087FYK9</accession>
<gene>
    <name evidence="3" type="ORF">AALP_AAs74477U000100</name>
</gene>
<sequence>MVHGRHKVSDVCLTDSPIVAPESVPMEQVPSVNAAEVPLAAARPNTRSSSGFLPHPKRARSRSPLAGRSGGSGVECRDTFPNSNGSGGGRPFHWSYSHSWEFRVADYSEGLDHLFCHVKPAGCSIRAVKNLHLRKPYMKLTSVLGKLFEPWSSHVSRYSYAAEAESRLRAVHRKDKVDDMKKVLEEVLSKLDASRNENAKLAADLHTLAE</sequence>
<dbReference type="Proteomes" id="UP000029120">
    <property type="component" value="Unassembled WGS sequence"/>
</dbReference>
<keyword evidence="4" id="KW-1185">Reference proteome</keyword>
<dbReference type="AlphaFoldDB" id="A0A087FYK9"/>
<evidence type="ECO:0000256" key="1">
    <source>
        <dbReference type="SAM" id="Coils"/>
    </source>
</evidence>
<feature type="region of interest" description="Disordered" evidence="2">
    <location>
        <begin position="43"/>
        <end position="83"/>
    </location>
</feature>
<organism evidence="3 4">
    <name type="scientific">Arabis alpina</name>
    <name type="common">Alpine rock-cress</name>
    <dbReference type="NCBI Taxonomy" id="50452"/>
    <lineage>
        <taxon>Eukaryota</taxon>
        <taxon>Viridiplantae</taxon>
        <taxon>Streptophyta</taxon>
        <taxon>Embryophyta</taxon>
        <taxon>Tracheophyta</taxon>
        <taxon>Spermatophyta</taxon>
        <taxon>Magnoliopsida</taxon>
        <taxon>eudicotyledons</taxon>
        <taxon>Gunneridae</taxon>
        <taxon>Pentapetalae</taxon>
        <taxon>rosids</taxon>
        <taxon>malvids</taxon>
        <taxon>Brassicales</taxon>
        <taxon>Brassicaceae</taxon>
        <taxon>Arabideae</taxon>
        <taxon>Arabis</taxon>
    </lineage>
</organism>
<evidence type="ECO:0000313" key="4">
    <source>
        <dbReference type="Proteomes" id="UP000029120"/>
    </source>
</evidence>
<feature type="coiled-coil region" evidence="1">
    <location>
        <begin position="177"/>
        <end position="204"/>
    </location>
</feature>
<dbReference type="EMBL" id="KL986202">
    <property type="protein sequence ID" value="KFK22711.1"/>
    <property type="molecule type" value="Genomic_DNA"/>
</dbReference>
<protein>
    <submittedName>
        <fullName evidence="3">Uncharacterized protein</fullName>
    </submittedName>
</protein>
<reference evidence="4" key="1">
    <citation type="journal article" date="2015" name="Nat. Plants">
        <title>Genome expansion of Arabis alpina linked with retrotransposition and reduced symmetric DNA methylation.</title>
        <authorList>
            <person name="Willing E.M."/>
            <person name="Rawat V."/>
            <person name="Mandakova T."/>
            <person name="Maumus F."/>
            <person name="James G.V."/>
            <person name="Nordstroem K.J."/>
            <person name="Becker C."/>
            <person name="Warthmann N."/>
            <person name="Chica C."/>
            <person name="Szarzynska B."/>
            <person name="Zytnicki M."/>
            <person name="Albani M.C."/>
            <person name="Kiefer C."/>
            <person name="Bergonzi S."/>
            <person name="Castaings L."/>
            <person name="Mateos J.L."/>
            <person name="Berns M.C."/>
            <person name="Bujdoso N."/>
            <person name="Piofczyk T."/>
            <person name="de Lorenzo L."/>
            <person name="Barrero-Sicilia C."/>
            <person name="Mateos I."/>
            <person name="Piednoel M."/>
            <person name="Hagmann J."/>
            <person name="Chen-Min-Tao R."/>
            <person name="Iglesias-Fernandez R."/>
            <person name="Schuster S.C."/>
            <person name="Alonso-Blanco C."/>
            <person name="Roudier F."/>
            <person name="Carbonero P."/>
            <person name="Paz-Ares J."/>
            <person name="Davis S.J."/>
            <person name="Pecinka A."/>
            <person name="Quesneville H."/>
            <person name="Colot V."/>
            <person name="Lysak M.A."/>
            <person name="Weigel D."/>
            <person name="Coupland G."/>
            <person name="Schneeberger K."/>
        </authorList>
    </citation>
    <scope>NUCLEOTIDE SEQUENCE [LARGE SCALE GENOMIC DNA]</scope>
    <source>
        <strain evidence="4">cv. Pajares</strain>
    </source>
</reference>
<evidence type="ECO:0000256" key="2">
    <source>
        <dbReference type="SAM" id="MobiDB-lite"/>
    </source>
</evidence>
<name>A0A087FYK9_ARAAL</name>
<keyword evidence="1" id="KW-0175">Coiled coil</keyword>